<evidence type="ECO:0008006" key="3">
    <source>
        <dbReference type="Google" id="ProtNLM"/>
    </source>
</evidence>
<organism evidence="1 2">
    <name type="scientific">Thomasclavelia ramosa</name>
    <dbReference type="NCBI Taxonomy" id="1547"/>
    <lineage>
        <taxon>Bacteria</taxon>
        <taxon>Bacillati</taxon>
        <taxon>Bacillota</taxon>
        <taxon>Erysipelotrichia</taxon>
        <taxon>Erysipelotrichales</taxon>
        <taxon>Coprobacillaceae</taxon>
        <taxon>Thomasclavelia</taxon>
    </lineage>
</organism>
<evidence type="ECO:0000313" key="2">
    <source>
        <dbReference type="Proteomes" id="UP000261032"/>
    </source>
</evidence>
<dbReference type="AlphaFoldDB" id="A0A3E3ECR3"/>
<dbReference type="InterPro" id="IPR052949">
    <property type="entry name" value="PA_immunity-related"/>
</dbReference>
<dbReference type="Pfam" id="PF13599">
    <property type="entry name" value="Pentapeptide_4"/>
    <property type="match status" value="1"/>
</dbReference>
<dbReference type="RefSeq" id="WP_008791339.1">
    <property type="nucleotide sequence ID" value="NZ_CP083622.1"/>
</dbReference>
<dbReference type="PANTHER" id="PTHR42999">
    <property type="entry name" value="ANTIBIOTIC RESISTANCE PROTEIN MCBG"/>
    <property type="match status" value="1"/>
</dbReference>
<protein>
    <recommendedName>
        <fullName evidence="3">Pentapeptide repeat-containing protein</fullName>
    </recommendedName>
</protein>
<evidence type="ECO:0000313" key="1">
    <source>
        <dbReference type="EMBL" id="RGD84358.1"/>
    </source>
</evidence>
<dbReference type="EMBL" id="QUSL01000017">
    <property type="protein sequence ID" value="RGD84358.1"/>
    <property type="molecule type" value="Genomic_DNA"/>
</dbReference>
<dbReference type="SUPFAM" id="SSF141571">
    <property type="entry name" value="Pentapeptide repeat-like"/>
    <property type="match status" value="1"/>
</dbReference>
<dbReference type="PANTHER" id="PTHR42999:SF1">
    <property type="entry name" value="PENTAPEPTIDE REPEAT-CONTAINING PROTEIN"/>
    <property type="match status" value="1"/>
</dbReference>
<dbReference type="Gene3D" id="2.160.20.80">
    <property type="entry name" value="E3 ubiquitin-protein ligase SopA"/>
    <property type="match status" value="1"/>
</dbReference>
<proteinExistence type="predicted"/>
<dbReference type="InterPro" id="IPR001646">
    <property type="entry name" value="5peptide_repeat"/>
</dbReference>
<gene>
    <name evidence="1" type="ORF">DXB93_11015</name>
</gene>
<comment type="caution">
    <text evidence="1">The sequence shown here is derived from an EMBL/GenBank/DDBJ whole genome shotgun (WGS) entry which is preliminary data.</text>
</comment>
<dbReference type="Proteomes" id="UP000261032">
    <property type="component" value="Unassembled WGS sequence"/>
</dbReference>
<accession>A0A3E3ECR3</accession>
<name>A0A3E3ECR3_9FIRM</name>
<reference evidence="1 2" key="1">
    <citation type="submission" date="2018-08" db="EMBL/GenBank/DDBJ databases">
        <title>A genome reference for cultivated species of the human gut microbiota.</title>
        <authorList>
            <person name="Zou Y."/>
            <person name="Xue W."/>
            <person name="Luo G."/>
        </authorList>
    </citation>
    <scope>NUCLEOTIDE SEQUENCE [LARGE SCALE GENOMIC DNA]</scope>
    <source>
        <strain evidence="1 2">OM06-4</strain>
    </source>
</reference>
<sequence length="205" mass="23712">MKRREPVIHDLNKCSFHEIEDNYYQCLFNENPQQVIPIKNLTIEECKFIKIDFNMIELVNTHITDCIFENCDLSNLEFNKVSIHRCHFINCKMTGLNFIDCSLQDLLFEGVQGRYMNISLGNIRCVEFNDSTLDESSFMEVNVKNLVFKRVSFIAGEVFKTSLKGMDFKTTNIEGIRIDDYSLKGIHVDMYQAIALASLLGIIVD</sequence>